<dbReference type="AlphaFoldDB" id="A0A918XAB0"/>
<sequence>MTAAESTTHYATSTRVMGVVWTVIALLLLLDVLLRGEGRTAWIAAALLAASVAGVYIVWLRPRVVSTGRGLRVINPVREVFVPWSAVEWIDVLDVLRVHTSSGVVRSWPLRESKRSKVRENMRRDAGHIDTDVDDDPGSARPVDLMARDLRRDAERYRARPLGGPIEDVDEAGPAAIGAEDRPQTMVPVEVIVVLSLTAAMLVAVFLLA</sequence>
<protein>
    <recommendedName>
        <fullName evidence="4">PH domain-containing protein</fullName>
    </recommendedName>
</protein>
<proteinExistence type="predicted"/>
<feature type="transmembrane region" description="Helical" evidence="1">
    <location>
        <begin position="16"/>
        <end position="34"/>
    </location>
</feature>
<organism evidence="2 3">
    <name type="scientific">Nocardiopsis kunsanensis</name>
    <dbReference type="NCBI Taxonomy" id="141693"/>
    <lineage>
        <taxon>Bacteria</taxon>
        <taxon>Bacillati</taxon>
        <taxon>Actinomycetota</taxon>
        <taxon>Actinomycetes</taxon>
        <taxon>Streptosporangiales</taxon>
        <taxon>Nocardiopsidaceae</taxon>
        <taxon>Nocardiopsis</taxon>
    </lineage>
</organism>
<feature type="transmembrane region" description="Helical" evidence="1">
    <location>
        <begin position="191"/>
        <end position="208"/>
    </location>
</feature>
<feature type="transmembrane region" description="Helical" evidence="1">
    <location>
        <begin position="41"/>
        <end position="59"/>
    </location>
</feature>
<dbReference type="Proteomes" id="UP000654947">
    <property type="component" value="Unassembled WGS sequence"/>
</dbReference>
<evidence type="ECO:0000313" key="3">
    <source>
        <dbReference type="Proteomes" id="UP000654947"/>
    </source>
</evidence>
<keyword evidence="3" id="KW-1185">Reference proteome</keyword>
<keyword evidence="1" id="KW-0812">Transmembrane</keyword>
<comment type="caution">
    <text evidence="2">The sequence shown here is derived from an EMBL/GenBank/DDBJ whole genome shotgun (WGS) entry which is preliminary data.</text>
</comment>
<evidence type="ECO:0008006" key="4">
    <source>
        <dbReference type="Google" id="ProtNLM"/>
    </source>
</evidence>
<gene>
    <name evidence="2" type="ORF">GCM10007147_09860</name>
</gene>
<evidence type="ECO:0000256" key="1">
    <source>
        <dbReference type="SAM" id="Phobius"/>
    </source>
</evidence>
<keyword evidence="1" id="KW-0472">Membrane</keyword>
<keyword evidence="1" id="KW-1133">Transmembrane helix</keyword>
<dbReference type="EMBL" id="BMXL01000003">
    <property type="protein sequence ID" value="GHD19051.1"/>
    <property type="molecule type" value="Genomic_DNA"/>
</dbReference>
<evidence type="ECO:0000313" key="2">
    <source>
        <dbReference type="EMBL" id="GHD19051.1"/>
    </source>
</evidence>
<accession>A0A918XAB0</accession>
<name>A0A918XAB0_9ACTN</name>
<dbReference type="RefSeq" id="WP_017574224.1">
    <property type="nucleotide sequence ID" value="NZ_BMXL01000003.1"/>
</dbReference>
<reference evidence="2 3" key="1">
    <citation type="journal article" date="2014" name="Int. J. Syst. Evol. Microbiol.">
        <title>Complete genome sequence of Corynebacterium casei LMG S-19264T (=DSM 44701T), isolated from a smear-ripened cheese.</title>
        <authorList>
            <consortium name="US DOE Joint Genome Institute (JGI-PGF)"/>
            <person name="Walter F."/>
            <person name="Albersmeier A."/>
            <person name="Kalinowski J."/>
            <person name="Ruckert C."/>
        </authorList>
    </citation>
    <scope>NUCLEOTIDE SEQUENCE [LARGE SCALE GENOMIC DNA]</scope>
    <source>
        <strain evidence="2 3">KCTC 19473</strain>
    </source>
</reference>